<dbReference type="InterPro" id="IPR018788">
    <property type="entry name" value="Proteasome_assmbl_chp_3"/>
</dbReference>
<dbReference type="PANTHER" id="PTHR31051">
    <property type="entry name" value="PROTEASOME ASSEMBLY CHAPERONE 3"/>
    <property type="match status" value="1"/>
</dbReference>
<name>A0AAJ6VY15_9ACAR</name>
<dbReference type="AlphaFoldDB" id="A0AAJ6VY15"/>
<dbReference type="RefSeq" id="XP_003742780.1">
    <property type="nucleotide sequence ID" value="XM_003742732.1"/>
</dbReference>
<keyword evidence="1" id="KW-1185">Reference proteome</keyword>
<dbReference type="Gene3D" id="3.30.230.90">
    <property type="match status" value="1"/>
</dbReference>
<organism evidence="1 2">
    <name type="scientific">Galendromus occidentalis</name>
    <name type="common">western predatory mite</name>
    <dbReference type="NCBI Taxonomy" id="34638"/>
    <lineage>
        <taxon>Eukaryota</taxon>
        <taxon>Metazoa</taxon>
        <taxon>Ecdysozoa</taxon>
        <taxon>Arthropoda</taxon>
        <taxon>Chelicerata</taxon>
        <taxon>Arachnida</taxon>
        <taxon>Acari</taxon>
        <taxon>Parasitiformes</taxon>
        <taxon>Mesostigmata</taxon>
        <taxon>Gamasina</taxon>
        <taxon>Phytoseioidea</taxon>
        <taxon>Phytoseiidae</taxon>
        <taxon>Typhlodrominae</taxon>
        <taxon>Galendromus</taxon>
    </lineage>
</organism>
<reference evidence="2" key="1">
    <citation type="submission" date="2025-08" db="UniProtKB">
        <authorList>
            <consortium name="RefSeq"/>
        </authorList>
    </citation>
    <scope>IDENTIFICATION</scope>
</reference>
<dbReference type="GO" id="GO:0043248">
    <property type="term" value="P:proteasome assembly"/>
    <property type="evidence" value="ECO:0007669"/>
    <property type="project" value="InterPro"/>
</dbReference>
<dbReference type="GO" id="GO:0000502">
    <property type="term" value="C:proteasome complex"/>
    <property type="evidence" value="ECO:0007669"/>
    <property type="project" value="UniProtKB-KW"/>
</dbReference>
<dbReference type="KEGG" id="goe:100902785"/>
<proteinExistence type="predicted"/>
<accession>A0AAJ6VY15</accession>
<dbReference type="PANTHER" id="PTHR31051:SF1">
    <property type="entry name" value="PROTEASOME ASSEMBLY CHAPERONE 3"/>
    <property type="match status" value="1"/>
</dbReference>
<dbReference type="Proteomes" id="UP000694867">
    <property type="component" value="Unplaced"/>
</dbReference>
<keyword evidence="2" id="KW-0647">Proteasome</keyword>
<dbReference type="Pfam" id="PF10178">
    <property type="entry name" value="PAC3"/>
    <property type="match status" value="1"/>
</dbReference>
<protein>
    <submittedName>
        <fullName evidence="2">Proteasome assembly chaperone 3</fullName>
    </submittedName>
</protein>
<sequence length="129" mass="14068">MARADPVYPQTITQAIQVGEENISIACTAFANQLLLIVSSSGKMGNLLKVTIESAPDLSSNSSEDLVTVEPLLGADDEQIPVVGRYIAEKVLRELSRKEILIGVSLKDMSKPFIHELADKILNVIRVHK</sequence>
<evidence type="ECO:0000313" key="1">
    <source>
        <dbReference type="Proteomes" id="UP000694867"/>
    </source>
</evidence>
<evidence type="ECO:0000313" key="2">
    <source>
        <dbReference type="RefSeq" id="XP_003742780.1"/>
    </source>
</evidence>
<dbReference type="InterPro" id="IPR053720">
    <property type="entry name" value="Psm_Assembly_Chaperone"/>
</dbReference>
<gene>
    <name evidence="2" type="primary">LOC100902785</name>
</gene>
<dbReference type="GeneID" id="100902785"/>